<evidence type="ECO:0000313" key="2">
    <source>
        <dbReference type="Proteomes" id="UP000201917"/>
    </source>
</evidence>
<dbReference type="EMBL" id="KJ676450">
    <property type="protein sequence ID" value="AIU41325.1"/>
    <property type="molecule type" value="Genomic_DNA"/>
</dbReference>
<keyword evidence="2" id="KW-1185">Reference proteome</keyword>
<sequence>MNNNVALEYSLRFEKTESDVKTVNFVAHLNVCEIDSLVFLFSKYYDQCKNVKIKGLTFFNEFNKCVDIVKQNLECKQESNEIKQLFTVFLKHEFMSQVPNFRKIMQYLDKYFKPVLSPDVHAIYSSCLSCATNSSIECLTCKVNYLSQSLTMFDKGIRSGWDIFLRPMFGMPIFVYVLMKTQYDSNGVFSADDLITNVFAVFLYNLLSDKSIVHINFKQVQPLVSECKRATLGINYDRLEYLLCMLRSKNTGESVIFAPFKTFILQMAQKTKIKTAKINKIAAVIFTGFFLRLYIEGAMGKSNTLKSAPNKGYPFDPTNQNQATPFELELRNVCRFIMTDYNDQQFEQFIAKLALVKQDLSVGQYIVTEKHMKQLISKHNLLEDFAVLVNKDGFK</sequence>
<dbReference type="Proteomes" id="UP000201917">
    <property type="component" value="Segment"/>
</dbReference>
<proteinExistence type="predicted"/>
<dbReference type="OrthoDB" id="4662at10239"/>
<protein>
    <submittedName>
        <fullName evidence="1">p48/p45</fullName>
    </submittedName>
</protein>
<evidence type="ECO:0000313" key="1">
    <source>
        <dbReference type="EMBL" id="AIU41325.1"/>
    </source>
</evidence>
<dbReference type="GeneID" id="26382541"/>
<name>A0A097P918_9ABAC</name>
<organism evidence="1 2">
    <name type="scientific">Sucra jujuba nucleopolyhedrovirus</name>
    <dbReference type="NCBI Taxonomy" id="1563660"/>
    <lineage>
        <taxon>Viruses</taxon>
        <taxon>Viruses incertae sedis</taxon>
        <taxon>Naldaviricetes</taxon>
        <taxon>Lefavirales</taxon>
        <taxon>Baculoviridae</taxon>
        <taxon>Alphabaculovirus</taxon>
        <taxon>Alphabaculovirus sujujubae</taxon>
    </lineage>
</organism>
<dbReference type="RefSeq" id="YP_009186777.1">
    <property type="nucleotide sequence ID" value="NC_028636.1"/>
</dbReference>
<dbReference type="InterPro" id="IPR006962">
    <property type="entry name" value="P48_Baculovir"/>
</dbReference>
<dbReference type="KEGG" id="vg:26382541"/>
<accession>A0A097P918</accession>
<dbReference type="Pfam" id="PF04878">
    <property type="entry name" value="Baculo_p48"/>
    <property type="match status" value="1"/>
</dbReference>
<reference evidence="1 2" key="1">
    <citation type="journal article" date="2014" name="PLoS ONE">
        <title>Genomic Sequencing and Analysis of Sucra jujuba Nucleopolyhedrovirus.</title>
        <authorList>
            <person name="Liu X."/>
            <person name="Yin F."/>
            <person name="Zhu Z."/>
            <person name="Hou D."/>
            <person name="Wang J."/>
            <person name="Zhang L."/>
            <person name="Wang M."/>
            <person name="Wang H."/>
            <person name="Hu Z."/>
            <person name="Deng F."/>
        </authorList>
    </citation>
    <scope>NUCLEOTIDE SEQUENCE [LARGE SCALE GENOMIC DNA]</scope>
    <source>
        <strain evidence="1">473</strain>
    </source>
</reference>